<evidence type="ECO:0000259" key="1">
    <source>
        <dbReference type="PROSITE" id="PS51186"/>
    </source>
</evidence>
<dbReference type="GO" id="GO:0016747">
    <property type="term" value="F:acyltransferase activity, transferring groups other than amino-acyl groups"/>
    <property type="evidence" value="ECO:0007669"/>
    <property type="project" value="InterPro"/>
</dbReference>
<comment type="caution">
    <text evidence="2">The sequence shown here is derived from an EMBL/GenBank/DDBJ whole genome shotgun (WGS) entry which is preliminary data.</text>
</comment>
<dbReference type="InterPro" id="IPR016181">
    <property type="entry name" value="Acyl_CoA_acyltransferase"/>
</dbReference>
<dbReference type="Proteomes" id="UP000248918">
    <property type="component" value="Unassembled WGS sequence"/>
</dbReference>
<dbReference type="InterPro" id="IPR000182">
    <property type="entry name" value="GNAT_dom"/>
</dbReference>
<evidence type="ECO:0000313" key="3">
    <source>
        <dbReference type="Proteomes" id="UP000248918"/>
    </source>
</evidence>
<feature type="domain" description="N-acetyltransferase" evidence="1">
    <location>
        <begin position="106"/>
        <end position="240"/>
    </location>
</feature>
<dbReference type="Pfam" id="PF08445">
    <property type="entry name" value="FR47"/>
    <property type="match status" value="1"/>
</dbReference>
<protein>
    <submittedName>
        <fullName evidence="2">Putative GNAT family acetyltransferase</fullName>
    </submittedName>
</protein>
<name>A0A329BPM5_9BURK</name>
<organism evidence="2 3">
    <name type="scientific">Paraburkholderia bryophila</name>
    <dbReference type="NCBI Taxonomy" id="420952"/>
    <lineage>
        <taxon>Bacteria</taxon>
        <taxon>Pseudomonadati</taxon>
        <taxon>Pseudomonadota</taxon>
        <taxon>Betaproteobacteria</taxon>
        <taxon>Burkholderiales</taxon>
        <taxon>Burkholderiaceae</taxon>
        <taxon>Paraburkholderia</taxon>
    </lineage>
</organism>
<dbReference type="CDD" id="cd04301">
    <property type="entry name" value="NAT_SF"/>
    <property type="match status" value="1"/>
</dbReference>
<dbReference type="SUPFAM" id="SSF55729">
    <property type="entry name" value="Acyl-CoA N-acyltransferases (Nat)"/>
    <property type="match status" value="1"/>
</dbReference>
<dbReference type="PROSITE" id="PS51186">
    <property type="entry name" value="GNAT"/>
    <property type="match status" value="1"/>
</dbReference>
<dbReference type="InterPro" id="IPR013653">
    <property type="entry name" value="GCN5-like_dom"/>
</dbReference>
<dbReference type="EMBL" id="QLTK01000019">
    <property type="protein sequence ID" value="RAS23837.1"/>
    <property type="molecule type" value="Genomic_DNA"/>
</dbReference>
<dbReference type="AlphaFoldDB" id="A0A329BPM5"/>
<evidence type="ECO:0000313" key="2">
    <source>
        <dbReference type="EMBL" id="RAS23837.1"/>
    </source>
</evidence>
<dbReference type="OrthoDB" id="9796919at2"/>
<sequence>MSGSTQATLERVIWTALTTRQAHLGQGDALARRYLVDVAPFAALADETPAAYRALHALLQPDETVALLSQEELRPIDALQATRIGLLHRMIATRTPEAAGGSAGAPDVIRLGVADTDEMLDLVQKTRPGPFGKRTPEMGNYIGMRDGGRLIAMAGERMRIDGYVEISAVCVDENWRGKGLAGRLIQVLRGEIERREETPFLHVFGENHAAIALYERLGFEVCDTLVLSRLGRAEAGATVG</sequence>
<dbReference type="Gene3D" id="3.40.630.30">
    <property type="match status" value="1"/>
</dbReference>
<gene>
    <name evidence="2" type="ORF">BX591_11981</name>
</gene>
<keyword evidence="2" id="KW-0808">Transferase</keyword>
<dbReference type="RefSeq" id="WP_111933809.1">
    <property type="nucleotide sequence ID" value="NZ_CADFFP010000013.1"/>
</dbReference>
<accession>A0A329BPM5</accession>
<proteinExistence type="predicted"/>
<reference evidence="2 3" key="1">
    <citation type="submission" date="2018-06" db="EMBL/GenBank/DDBJ databases">
        <title>Genomic Encyclopedia of Type Strains, Phase III (KMG-III): the genomes of soil and plant-associated and newly described type strains.</title>
        <authorList>
            <person name="Whitman W."/>
        </authorList>
    </citation>
    <scope>NUCLEOTIDE SEQUENCE [LARGE SCALE GENOMIC DNA]</scope>
    <source>
        <strain evidence="2 3">LMG 23644</strain>
    </source>
</reference>